<reference evidence="3 4" key="1">
    <citation type="journal article" date="2005" name="Appl. Environ. Microbiol.">
        <title>Intestinal bacterial communities that produce active estrogen-like compounds enterodiol and enterolactone in humans.</title>
        <authorList>
            <person name="Clavel T."/>
            <person name="Henderson G."/>
            <person name="Alpert C.A."/>
            <person name="Philippe C."/>
            <person name="Rigottier-Gois L."/>
            <person name="Dore J."/>
            <person name="Blaut M."/>
        </authorList>
    </citation>
    <scope>NUCLEOTIDE SEQUENCE [LARGE SCALE GENOMIC DNA]</scope>
    <source>
        <strain evidence="3 4">SECO-MT75m2</strain>
    </source>
</reference>
<evidence type="ECO:0000313" key="2">
    <source>
        <dbReference type="EMBL" id="MVN31586.1"/>
    </source>
</evidence>
<gene>
    <name evidence="3" type="ORF">FIC87_09275</name>
    <name evidence="2" type="ORF">GO726_00120</name>
</gene>
<protein>
    <recommendedName>
        <fullName evidence="6">Type IV toxin-antitoxin system AbiEi family antitoxin domain-containing protein</fullName>
    </recommendedName>
</protein>
<sequence>MRNGESVSGSCRPKRTESPLKPSVSGDSVRLANCAAQAVRLFVFWEDGTKLHGCGWRWCAMKANDVEMAQLFLRAERMRMCAISSCERTRKILRRHVERGEVVRPARGMYARAAYWSGLSKPEKMLHVMRTAQSIHPDWVFCHESAAVAFGLPVSYERLGAIHVATTRSNRNANSKTVRWHVVAEDESVIVQGLRVTSLQRTVFDCMRMADFGQALAVADFALRLGGGRASAFVSHVRRIGGNLEGAAHAMRTMHYADARSESGGESIARAAMIQHGFALPELQVALPRPLDRRRSYRVDFLWTRLDGSRVIGEFDGMQKYEDAALRGGRTPMRVLADEQHREAQLTLYGMPIMRFSSKDVANTGRFVKLLDQYGIPRDDETARVVRRLSRSRSTSAHVFAVCALHDEPFVA</sequence>
<evidence type="ECO:0008006" key="6">
    <source>
        <dbReference type="Google" id="ProtNLM"/>
    </source>
</evidence>
<name>A0A5C5BX10_EGGLN</name>
<dbReference type="Proteomes" id="UP000312594">
    <property type="component" value="Unassembled WGS sequence"/>
</dbReference>
<reference evidence="3" key="2">
    <citation type="submission" date="2019-06" db="EMBL/GenBank/DDBJ databases">
        <authorList>
            <person name="Bisanz J.E."/>
            <person name="Turnbaugh P.J."/>
        </authorList>
    </citation>
    <scope>NUCLEOTIDE SEQUENCE</scope>
    <source>
        <strain evidence="3">SECO-MT75m2</strain>
    </source>
</reference>
<proteinExistence type="predicted"/>
<feature type="region of interest" description="Disordered" evidence="1">
    <location>
        <begin position="1"/>
        <end position="26"/>
    </location>
</feature>
<accession>A0A5C5BX10</accession>
<evidence type="ECO:0000313" key="5">
    <source>
        <dbReference type="Proteomes" id="UP000436429"/>
    </source>
</evidence>
<reference evidence="2 5" key="3">
    <citation type="submission" date="2019-11" db="EMBL/GenBank/DDBJ databases">
        <title>Whole genome shotgun sequencing (WGS) data from Adlercreutzia equolifaciens ResAG-91, Eggerthella lenta MRI-F36, MRI-F37, MRI-F40, ResAG-49, ResAG-88, ResAG-121, ResAG-145, and Gordonibacter sp. ResAG-5, ResAG-26, ResAG-43, ResAG-50, ResAG-59.</title>
        <authorList>
            <person name="Stoll D.A."/>
            <person name="Danylec N."/>
            <person name="Franz C.M.A.P."/>
            <person name="Huch M."/>
        </authorList>
    </citation>
    <scope>NUCLEOTIDE SEQUENCE [LARGE SCALE GENOMIC DNA]</scope>
    <source>
        <strain evidence="2 5">ResAG-88</strain>
    </source>
</reference>
<dbReference type="EMBL" id="WPOM01000001">
    <property type="protein sequence ID" value="MVN31586.1"/>
    <property type="molecule type" value="Genomic_DNA"/>
</dbReference>
<evidence type="ECO:0000313" key="4">
    <source>
        <dbReference type="Proteomes" id="UP000312594"/>
    </source>
</evidence>
<dbReference type="AlphaFoldDB" id="A0A5C5BX10"/>
<evidence type="ECO:0000313" key="3">
    <source>
        <dbReference type="EMBL" id="TNU90280.1"/>
    </source>
</evidence>
<evidence type="ECO:0000256" key="1">
    <source>
        <dbReference type="SAM" id="MobiDB-lite"/>
    </source>
</evidence>
<dbReference type="EMBL" id="VEVP01000019">
    <property type="protein sequence ID" value="TNU90280.1"/>
    <property type="molecule type" value="Genomic_DNA"/>
</dbReference>
<organism evidence="3 4">
    <name type="scientific">Eggerthella lenta</name>
    <name type="common">Eubacterium lentum</name>
    <dbReference type="NCBI Taxonomy" id="84112"/>
    <lineage>
        <taxon>Bacteria</taxon>
        <taxon>Bacillati</taxon>
        <taxon>Actinomycetota</taxon>
        <taxon>Coriobacteriia</taxon>
        <taxon>Eggerthellales</taxon>
        <taxon>Eggerthellaceae</taxon>
        <taxon>Eggerthella</taxon>
    </lineage>
</organism>
<comment type="caution">
    <text evidence="3">The sequence shown here is derived from an EMBL/GenBank/DDBJ whole genome shotgun (WGS) entry which is preliminary data.</text>
</comment>
<dbReference type="Proteomes" id="UP000436429">
    <property type="component" value="Unassembled WGS sequence"/>
</dbReference>